<gene>
    <name evidence="1" type="ORF">AV274_4793</name>
</gene>
<comment type="caution">
    <text evidence="1">The sequence shown here is derived from an EMBL/GenBank/DDBJ whole genome shotgun (WGS) entry which is preliminary data.</text>
</comment>
<dbReference type="InterPro" id="IPR023674">
    <property type="entry name" value="Ribosomal_uL1-like"/>
</dbReference>
<evidence type="ECO:0000313" key="2">
    <source>
        <dbReference type="Proteomes" id="UP000078348"/>
    </source>
</evidence>
<dbReference type="STRING" id="478820.A0A196SB26"/>
<sequence>MIRLILGLKDKEEYKNGKKVIIHLPFPTELTTDEYEIVYISKGDASVLRDKLSDVPHLTTYLSFNSMKKLVQTREAKAEFLRHYRYILCDERIKRDMSFTFGEAYLNKGHIIPVKVNEVPIEKITRSMNLLLRSYVVRISGCALECRIGRTMLDNKTIIANYNAVMAKLLQFVNAEDILSLSLKTDYSVSFPIFQANPVAEKEYVKELTPQEKKQLKFKEKRLKDWNKNRVKREFVPKIRPHKPL</sequence>
<dbReference type="AlphaFoldDB" id="A0A196SB26"/>
<dbReference type="Proteomes" id="UP000078348">
    <property type="component" value="Unassembled WGS sequence"/>
</dbReference>
<protein>
    <recommendedName>
        <fullName evidence="3">Ribosomal protein L1</fullName>
    </recommendedName>
</protein>
<keyword evidence="2" id="KW-1185">Reference proteome</keyword>
<evidence type="ECO:0000313" key="1">
    <source>
        <dbReference type="EMBL" id="OAO13526.1"/>
    </source>
</evidence>
<dbReference type="SUPFAM" id="SSF56808">
    <property type="entry name" value="Ribosomal protein L1"/>
    <property type="match status" value="1"/>
</dbReference>
<reference evidence="1 2" key="1">
    <citation type="submission" date="2016-05" db="EMBL/GenBank/DDBJ databases">
        <title>Nuclear genome of Blastocystis sp. subtype 1 NandII.</title>
        <authorList>
            <person name="Gentekaki E."/>
            <person name="Curtis B."/>
            <person name="Stairs C."/>
            <person name="Eme L."/>
            <person name="Herman E."/>
            <person name="Klimes V."/>
            <person name="Arias M.C."/>
            <person name="Elias M."/>
            <person name="Hilliou F."/>
            <person name="Klute M."/>
            <person name="Malik S.-B."/>
            <person name="Pightling A."/>
            <person name="Rachubinski R."/>
            <person name="Salas D."/>
            <person name="Schlacht A."/>
            <person name="Suga H."/>
            <person name="Archibald J."/>
            <person name="Ball S.G."/>
            <person name="Clark G."/>
            <person name="Dacks J."/>
            <person name="Van Der Giezen M."/>
            <person name="Tsaousis A."/>
            <person name="Roger A."/>
        </authorList>
    </citation>
    <scope>NUCLEOTIDE SEQUENCE [LARGE SCALE GENOMIC DNA]</scope>
    <source>
        <strain evidence="2">ATCC 50177 / NandII</strain>
    </source>
</reference>
<organism evidence="1 2">
    <name type="scientific">Blastocystis sp. subtype 1 (strain ATCC 50177 / NandII)</name>
    <dbReference type="NCBI Taxonomy" id="478820"/>
    <lineage>
        <taxon>Eukaryota</taxon>
        <taxon>Sar</taxon>
        <taxon>Stramenopiles</taxon>
        <taxon>Bigyra</taxon>
        <taxon>Opalozoa</taxon>
        <taxon>Opalinata</taxon>
        <taxon>Blastocystidae</taxon>
        <taxon>Blastocystis</taxon>
    </lineage>
</organism>
<dbReference type="OrthoDB" id="10251727at2759"/>
<accession>A0A196SB26</accession>
<dbReference type="EMBL" id="LXWW01000374">
    <property type="protein sequence ID" value="OAO13526.1"/>
    <property type="molecule type" value="Genomic_DNA"/>
</dbReference>
<evidence type="ECO:0008006" key="3">
    <source>
        <dbReference type="Google" id="ProtNLM"/>
    </source>
</evidence>
<dbReference type="InterPro" id="IPR028364">
    <property type="entry name" value="Ribosomal_uL1/biogenesis"/>
</dbReference>
<proteinExistence type="predicted"/>
<name>A0A196SB26_BLAHN</name>
<dbReference type="Pfam" id="PF00687">
    <property type="entry name" value="Ribosomal_L1"/>
    <property type="match status" value="1"/>
</dbReference>